<dbReference type="Proteomes" id="UP000680304">
    <property type="component" value="Unassembled WGS sequence"/>
</dbReference>
<dbReference type="Pfam" id="PF04101">
    <property type="entry name" value="Glyco_tran_28_C"/>
    <property type="match status" value="1"/>
</dbReference>
<dbReference type="RefSeq" id="WP_244863585.1">
    <property type="nucleotide sequence ID" value="NZ_BOVJ01000125.1"/>
</dbReference>
<comment type="caution">
    <text evidence="2">The sequence shown here is derived from an EMBL/GenBank/DDBJ whole genome shotgun (WGS) entry which is preliminary data.</text>
</comment>
<feature type="domain" description="Glycosyl transferase family 28 C-terminal" evidence="1">
    <location>
        <begin position="20"/>
        <end position="172"/>
    </location>
</feature>
<evidence type="ECO:0000313" key="3">
    <source>
        <dbReference type="Proteomes" id="UP000680304"/>
    </source>
</evidence>
<protein>
    <recommendedName>
        <fullName evidence="1">Glycosyl transferase family 28 C-terminal domain-containing protein</fullName>
    </recommendedName>
</protein>
<proteinExistence type="predicted"/>
<dbReference type="PANTHER" id="PTHR43025">
    <property type="entry name" value="MONOGALACTOSYLDIACYLGLYCEROL SYNTHASE"/>
    <property type="match status" value="1"/>
</dbReference>
<dbReference type="InterPro" id="IPR050519">
    <property type="entry name" value="Glycosyltransf_28_UgtP"/>
</dbReference>
<evidence type="ECO:0000259" key="1">
    <source>
        <dbReference type="Pfam" id="PF04101"/>
    </source>
</evidence>
<keyword evidence="3" id="KW-1185">Reference proteome</keyword>
<organism evidence="2 3">
    <name type="scientific">Paenibacillus cisolokensis</name>
    <dbReference type="NCBI Taxonomy" id="1658519"/>
    <lineage>
        <taxon>Bacteria</taxon>
        <taxon>Bacillati</taxon>
        <taxon>Bacillota</taxon>
        <taxon>Bacilli</taxon>
        <taxon>Bacillales</taxon>
        <taxon>Paenibacillaceae</taxon>
        <taxon>Paenibacillus</taxon>
    </lineage>
</organism>
<evidence type="ECO:0000313" key="2">
    <source>
        <dbReference type="EMBL" id="GIQ65232.1"/>
    </source>
</evidence>
<sequence length="194" mass="21415">MAKAEQVGSEKKLAFKNLPTVLVMGGGLGLGGIKDIADALIKWKDDIQFIICTGSNQALKTSLENNVRFRHPHIVILGYVNIIHQLLDAADVLITKPGGLTCFEALTKGIPMLIYGPIPGHEEYNCEHLVGRDLAIQIRNKHDVDSWIEKLLLFPEAFKGLYENIKQFQQKQRSSCRSESCFGPSCPMIGAPVS</sequence>
<gene>
    <name evidence="2" type="ORF">PACILC2_38000</name>
</gene>
<accession>A0ABQ4NAN2</accession>
<dbReference type="Gene3D" id="3.40.50.2000">
    <property type="entry name" value="Glycogen Phosphorylase B"/>
    <property type="match status" value="1"/>
</dbReference>
<name>A0ABQ4NAN2_9BACL</name>
<dbReference type="SUPFAM" id="SSF53756">
    <property type="entry name" value="UDP-Glycosyltransferase/glycogen phosphorylase"/>
    <property type="match status" value="1"/>
</dbReference>
<dbReference type="PANTHER" id="PTHR43025:SF3">
    <property type="entry name" value="MONOGALACTOSYLDIACYLGLYCEROL SYNTHASE 1, CHLOROPLASTIC"/>
    <property type="match status" value="1"/>
</dbReference>
<reference evidence="2 3" key="1">
    <citation type="submission" date="2021-04" db="EMBL/GenBank/DDBJ databases">
        <title>Draft genome sequence of Paenibacillus cisolokensis, LC2-13A.</title>
        <authorList>
            <person name="Uke A."/>
            <person name="Chhe C."/>
            <person name="Baramee S."/>
            <person name="Kosugi A."/>
        </authorList>
    </citation>
    <scope>NUCLEOTIDE SEQUENCE [LARGE SCALE GENOMIC DNA]</scope>
    <source>
        <strain evidence="2 3">LC2-13A</strain>
    </source>
</reference>
<dbReference type="InterPro" id="IPR007235">
    <property type="entry name" value="Glyco_trans_28_C"/>
</dbReference>
<dbReference type="EMBL" id="BOVJ01000125">
    <property type="protein sequence ID" value="GIQ65232.1"/>
    <property type="molecule type" value="Genomic_DNA"/>
</dbReference>